<evidence type="ECO:0000313" key="8">
    <source>
        <dbReference type="Proteomes" id="UP000003860"/>
    </source>
</evidence>
<reference evidence="7" key="1">
    <citation type="submission" date="2009-07" db="EMBL/GenBank/DDBJ databases">
        <authorList>
            <consortium name="US DOE Joint Genome Institute (JGI-PGF)"/>
            <person name="Lucas S."/>
            <person name="Copeland A."/>
            <person name="Lapidus A."/>
            <person name="Glavina del Rio T."/>
            <person name="Tice H."/>
            <person name="Bruce D."/>
            <person name="Goodwin L."/>
            <person name="Pitluck S."/>
            <person name="Larimer F."/>
            <person name="Land M.L."/>
            <person name="Mouttaki H."/>
            <person name="He Z."/>
            <person name="Zhou J."/>
            <person name="Hemme C.L."/>
        </authorList>
    </citation>
    <scope>NUCLEOTIDE SEQUENCE [LARGE SCALE GENOMIC DNA]</scope>
    <source>
        <strain evidence="7">DSM 2782</strain>
    </source>
</reference>
<dbReference type="AlphaFoldDB" id="F1TF37"/>
<feature type="domain" description="HTH deoR-type" evidence="5">
    <location>
        <begin position="6"/>
        <end position="70"/>
    </location>
</feature>
<dbReference type="InterPro" id="IPR001034">
    <property type="entry name" value="DeoR_HTH"/>
</dbReference>
<dbReference type="Proteomes" id="UP000003860">
    <property type="component" value="Unassembled WGS sequence"/>
</dbReference>
<dbReference type="SUPFAM" id="SSF46785">
    <property type="entry name" value="Winged helix' DNA-binding domain"/>
    <property type="match status" value="2"/>
</dbReference>
<feature type="domain" description="PRD" evidence="6">
    <location>
        <begin position="207"/>
        <end position="312"/>
    </location>
</feature>
<gene>
    <name evidence="7" type="ORF">Cpap_1170</name>
</gene>
<name>F1TF37_9FIRM</name>
<dbReference type="GO" id="GO:0016740">
    <property type="term" value="F:transferase activity"/>
    <property type="evidence" value="ECO:0007669"/>
    <property type="project" value="UniProtKB-KW"/>
</dbReference>
<keyword evidence="8" id="KW-1185">Reference proteome</keyword>
<dbReference type="InterPro" id="IPR036388">
    <property type="entry name" value="WH-like_DNA-bd_sf"/>
</dbReference>
<dbReference type="Gene3D" id="1.10.1790.10">
    <property type="entry name" value="PRD domain"/>
    <property type="match status" value="2"/>
</dbReference>
<evidence type="ECO:0000256" key="1">
    <source>
        <dbReference type="ARBA" id="ARBA00022737"/>
    </source>
</evidence>
<dbReference type="PANTHER" id="PTHR30185">
    <property type="entry name" value="CRYPTIC BETA-GLUCOSIDE BGL OPERON ANTITERMINATOR"/>
    <property type="match status" value="1"/>
</dbReference>
<evidence type="ECO:0000313" key="7">
    <source>
        <dbReference type="EMBL" id="EGD46975.1"/>
    </source>
</evidence>
<evidence type="ECO:0000259" key="6">
    <source>
        <dbReference type="PROSITE" id="PS51372"/>
    </source>
</evidence>
<dbReference type="InterPro" id="IPR036390">
    <property type="entry name" value="WH_DNA-bd_sf"/>
</dbReference>
<dbReference type="eggNOG" id="COG3711">
    <property type="taxonomic scope" value="Bacteria"/>
</dbReference>
<keyword evidence="7" id="KW-0808">Transferase</keyword>
<dbReference type="STRING" id="588581.Cpap_1170"/>
<dbReference type="SUPFAM" id="SSF63520">
    <property type="entry name" value="PTS-regulatory domain, PRD"/>
    <property type="match status" value="2"/>
</dbReference>
<keyword evidence="4" id="KW-0804">Transcription</keyword>
<organism evidence="7 8">
    <name type="scientific">Ruminiclostridium papyrosolvens DSM 2782</name>
    <dbReference type="NCBI Taxonomy" id="588581"/>
    <lineage>
        <taxon>Bacteria</taxon>
        <taxon>Bacillati</taxon>
        <taxon>Bacillota</taxon>
        <taxon>Clostridia</taxon>
        <taxon>Eubacteriales</taxon>
        <taxon>Oscillospiraceae</taxon>
        <taxon>Ruminiclostridium</taxon>
    </lineage>
</organism>
<protein>
    <submittedName>
        <fullName evidence="7">Transcriptional antiterminator, BglG</fullName>
        <ecNumber evidence="7">2.7.1.69</ecNumber>
    </submittedName>
</protein>
<dbReference type="Pfam" id="PF00874">
    <property type="entry name" value="PRD"/>
    <property type="match status" value="1"/>
</dbReference>
<dbReference type="OrthoDB" id="3175596at2"/>
<dbReference type="InterPro" id="IPR011608">
    <property type="entry name" value="PRD"/>
</dbReference>
<feature type="domain" description="PRD" evidence="6">
    <location>
        <begin position="322"/>
        <end position="431"/>
    </location>
</feature>
<dbReference type="InterPro" id="IPR036634">
    <property type="entry name" value="PRD_sf"/>
</dbReference>
<accession>F1TF37</accession>
<dbReference type="InterPro" id="IPR050661">
    <property type="entry name" value="BglG_antiterminators"/>
</dbReference>
<dbReference type="PROSITE" id="PS51372">
    <property type="entry name" value="PRD_2"/>
    <property type="match status" value="2"/>
</dbReference>
<dbReference type="EC" id="2.7.1.69" evidence="7"/>
<dbReference type="EMBL" id="ACXX02000010">
    <property type="protein sequence ID" value="EGD46975.1"/>
    <property type="molecule type" value="Genomic_DNA"/>
</dbReference>
<proteinExistence type="predicted"/>
<sequence length="643" mass="74469">MKNQSQIRTMEIISLLLGNSDYISVKDIAKKLNVSARTIRSDIEKLDDHINECFNSDELYIERKSGSGIRLKSKSPDFNFNELDINSLATNKIQMDNSTRRLEIMNMMINSNEELTTQFLADQYYVSKSTILKDLDWINRWLKQYNLEVEKKQNKGVYILGSEKDIRNAIVAVLKLGNINTKKPDTKILKGIETNQNSNKYNEIVKIYPKINIDEIGNIIHNAEKKFAFFMPEEHYNSMFTHLVISIGRLLKGIKVDDESELIEGQCNDIETQVARYIVSRLEEEFKISIPQAEFAYICMHLMGLNIYSGTDRMNIDDALLNIPSNVKTLVYEIVRYVGNILNIDFSDDKILFLGLMFYLKTSIFRLKNNANIVFSQDVNVDDVLQDIYMAVWTTDTLYKKYANVTVNISNDEILEVAGYFLVARERKWRKNKAIIVSDNSLKAAIEIRNQLSKYIPNLQIVDICSYYQLNLRNHDNYEFIISTMPLSYKNKPVMQVPAKLDRDNLNEIKRFVNSYILKNSKRNDNNIQILTFNIQDSPQTIEDLLQTIDGLIDKDIVDEVEKIKNLTRICFSDEKNRLHIKGNMYVKVVEGDLKQSIIINCSINSNLLIDDIVVKNIKICFVTDNNMSVYGEVMEKFLLSKE</sequence>
<keyword evidence="1" id="KW-0677">Repeat</keyword>
<dbReference type="CDD" id="cd05568">
    <property type="entry name" value="PTS_IIB_bgl_like"/>
    <property type="match status" value="1"/>
</dbReference>
<keyword evidence="2" id="KW-0805">Transcription regulation</keyword>
<evidence type="ECO:0000256" key="2">
    <source>
        <dbReference type="ARBA" id="ARBA00023015"/>
    </source>
</evidence>
<dbReference type="InterPro" id="IPR007737">
    <property type="entry name" value="Mga_HTH"/>
</dbReference>
<dbReference type="Pfam" id="PF05043">
    <property type="entry name" value="Mga"/>
    <property type="match status" value="1"/>
</dbReference>
<dbReference type="PROSITE" id="PS51000">
    <property type="entry name" value="HTH_DEOR_2"/>
    <property type="match status" value="1"/>
</dbReference>
<reference evidence="7" key="2">
    <citation type="submission" date="2011-01" db="EMBL/GenBank/DDBJ databases">
        <title>The Non-contiguous Finished genome of Clostridium papyrosolvens.</title>
        <authorList>
            <person name="Lucas S."/>
            <person name="Copeland A."/>
            <person name="Lapidus A."/>
            <person name="Cheng J.-F."/>
            <person name="Goodwin L."/>
            <person name="Pitluck S."/>
            <person name="Misra M."/>
            <person name="Chertkov O."/>
            <person name="Detter J.C."/>
            <person name="Han C."/>
            <person name="Tapia R."/>
            <person name="Land M."/>
            <person name="Hauser L."/>
            <person name="Kyrpides N."/>
            <person name="Ivanova N."/>
            <person name="Pagani I."/>
            <person name="Mouttaki H."/>
            <person name="He Z."/>
            <person name="Zhou J."/>
            <person name="Hemme C.L."/>
            <person name="Woyke T."/>
        </authorList>
    </citation>
    <scope>NUCLEOTIDE SEQUENCE [LARGE SCALE GENOMIC DNA]</scope>
    <source>
        <strain evidence="7">DSM 2782</strain>
    </source>
</reference>
<comment type="caution">
    <text evidence="7">The sequence shown here is derived from an EMBL/GenBank/DDBJ whole genome shotgun (WGS) entry which is preliminary data.</text>
</comment>
<dbReference type="PANTHER" id="PTHR30185:SF18">
    <property type="entry name" value="TRANSCRIPTIONAL REGULATOR MTLR"/>
    <property type="match status" value="1"/>
</dbReference>
<dbReference type="Gene3D" id="1.10.10.10">
    <property type="entry name" value="Winged helix-like DNA-binding domain superfamily/Winged helix DNA-binding domain"/>
    <property type="match status" value="2"/>
</dbReference>
<keyword evidence="3" id="KW-0010">Activator</keyword>
<evidence type="ECO:0000256" key="3">
    <source>
        <dbReference type="ARBA" id="ARBA00023159"/>
    </source>
</evidence>
<evidence type="ECO:0000256" key="4">
    <source>
        <dbReference type="ARBA" id="ARBA00023163"/>
    </source>
</evidence>
<dbReference type="GO" id="GO:0003700">
    <property type="term" value="F:DNA-binding transcription factor activity"/>
    <property type="evidence" value="ECO:0007669"/>
    <property type="project" value="InterPro"/>
</dbReference>
<dbReference type="Pfam" id="PF08279">
    <property type="entry name" value="HTH_11"/>
    <property type="match status" value="1"/>
</dbReference>
<dbReference type="RefSeq" id="WP_004620543.1">
    <property type="nucleotide sequence ID" value="NZ_ACXX02000010.1"/>
</dbReference>
<dbReference type="InterPro" id="IPR013196">
    <property type="entry name" value="HTH_11"/>
</dbReference>
<evidence type="ECO:0000259" key="5">
    <source>
        <dbReference type="PROSITE" id="PS51000"/>
    </source>
</evidence>